<evidence type="ECO:0000313" key="1">
    <source>
        <dbReference type="EMBL" id="ACL53893.1"/>
    </source>
</evidence>
<dbReference type="HOGENOM" id="CLU_1333669_0_0_1"/>
<dbReference type="KEGG" id="zma:103626783"/>
<accession>B8A144</accession>
<dbReference type="EMBL" id="BT055286">
    <property type="protein sequence ID" value="ACL53893.1"/>
    <property type="molecule type" value="mRNA"/>
</dbReference>
<reference evidence="1" key="1">
    <citation type="journal article" date="2009" name="PLoS Genet.">
        <title>Sequencing, mapping, and analysis of 27,455 maize full-length cDNAs.</title>
        <authorList>
            <person name="Soderlund C."/>
            <person name="Descour A."/>
            <person name="Kudrna D."/>
            <person name="Bomhoff M."/>
            <person name="Boyd L."/>
            <person name="Currie J."/>
            <person name="Angelova A."/>
            <person name="Collura K."/>
            <person name="Wissotski M."/>
            <person name="Ashley E."/>
            <person name="Morrow D."/>
            <person name="Fernandes J."/>
            <person name="Walbot V."/>
            <person name="Yu Y."/>
        </authorList>
    </citation>
    <scope>NUCLEOTIDE SEQUENCE</scope>
    <source>
        <strain evidence="1">B73</strain>
    </source>
</reference>
<dbReference type="GeneID" id="103626783"/>
<organism evidence="1">
    <name type="scientific">Zea mays</name>
    <name type="common">Maize</name>
    <dbReference type="NCBI Taxonomy" id="4577"/>
    <lineage>
        <taxon>Eukaryota</taxon>
        <taxon>Viridiplantae</taxon>
        <taxon>Streptophyta</taxon>
        <taxon>Embryophyta</taxon>
        <taxon>Tracheophyta</taxon>
        <taxon>Spermatophyta</taxon>
        <taxon>Magnoliopsida</taxon>
        <taxon>Liliopsida</taxon>
        <taxon>Poales</taxon>
        <taxon>Poaceae</taxon>
        <taxon>PACMAD clade</taxon>
        <taxon>Panicoideae</taxon>
        <taxon>Andropogonodae</taxon>
        <taxon>Andropogoneae</taxon>
        <taxon>Tripsacinae</taxon>
        <taxon>Zea</taxon>
    </lineage>
</organism>
<protein>
    <submittedName>
        <fullName evidence="1">Uncharacterized protein</fullName>
    </submittedName>
</protein>
<proteinExistence type="evidence at transcript level"/>
<dbReference type="AlphaFoldDB" id="B8A144"/>
<sequence length="206" mass="21796">MAERAWIFSLPGVRQLGRSFLSAARRFPFPKLHGCCTSPAERLFPTALPPCFSFPLASSPRRRAPAPAIGRAPASMDAAPAACSPCFSSPSSFPSPSHGQLRAHPALSLFLSRPSLFFHGCSRFPVPRPRPAVPPLSSSSGSVQFALALAMVAVVPMPTGARSAAVSSRLPATARHVPVFEFVDLHSSPHGRTTSSMLLFGGRLLA</sequence>
<name>B8A144_MAIZE</name>